<name>A0A2N0WE86_9GAMM</name>
<dbReference type="Proteomes" id="UP000233553">
    <property type="component" value="Unassembled WGS sequence"/>
</dbReference>
<reference evidence="1 2" key="1">
    <citation type="submission" date="2017-12" db="EMBL/GenBank/DDBJ databases">
        <title>Draft Genome sequences of multiple microbial strains isolated from spacecraft associated surfaces.</title>
        <authorList>
            <person name="Seuylemezian A."/>
            <person name="Vaishampayan P."/>
            <person name="Venkateswaran K."/>
        </authorList>
    </citation>
    <scope>NUCLEOTIDE SEQUENCE [LARGE SCALE GENOMIC DNA]</scope>
    <source>
        <strain evidence="1 2">2P01AA</strain>
    </source>
</reference>
<dbReference type="RefSeq" id="WP_101236446.1">
    <property type="nucleotide sequence ID" value="NZ_CP158965.1"/>
</dbReference>
<gene>
    <name evidence="1" type="ORF">CW311_10250</name>
</gene>
<evidence type="ECO:0000313" key="1">
    <source>
        <dbReference type="EMBL" id="PKF33194.1"/>
    </source>
</evidence>
<proteinExistence type="predicted"/>
<comment type="caution">
    <text evidence="1">The sequence shown here is derived from an EMBL/GenBank/DDBJ whole genome shotgun (WGS) entry which is preliminary data.</text>
</comment>
<dbReference type="EMBL" id="PISJ01000013">
    <property type="protein sequence ID" value="PKF33194.1"/>
    <property type="molecule type" value="Genomic_DNA"/>
</dbReference>
<protein>
    <submittedName>
        <fullName evidence="1">Uncharacterized protein</fullName>
    </submittedName>
</protein>
<evidence type="ECO:0000313" key="2">
    <source>
        <dbReference type="Proteomes" id="UP000233553"/>
    </source>
</evidence>
<sequence>MKSILKINDNISELVNIISKKQKVEDLETAIKELVSLMLKDYPYLKPPKFSIIPTKTLAFSVWYQEPNAITETLVIEQNGFNAYLWRCDDQKWYLDDLDSEPHEIARKLIENIPVFHSIPENPKEIKHLLEIGLIYFNPTLFPCFSNKNLVDCREVLTWDDRFLLVGTQLNNLKLYSHEEWKALIDRENYHLD</sequence>
<organism evidence="1 2">
    <name type="scientific">Acinetobacter proteolyticus</name>
    <dbReference type="NCBI Taxonomy" id="1776741"/>
    <lineage>
        <taxon>Bacteria</taxon>
        <taxon>Pseudomonadati</taxon>
        <taxon>Pseudomonadota</taxon>
        <taxon>Gammaproteobacteria</taxon>
        <taxon>Moraxellales</taxon>
        <taxon>Moraxellaceae</taxon>
        <taxon>Acinetobacter</taxon>
    </lineage>
</organism>
<accession>A0A2N0WE86</accession>
<dbReference type="AlphaFoldDB" id="A0A2N0WE86"/>